<name>A0A0G3GYP4_9CORY</name>
<proteinExistence type="predicted"/>
<dbReference type="InterPro" id="IPR021373">
    <property type="entry name" value="DUF2993"/>
</dbReference>
<evidence type="ECO:0000313" key="3">
    <source>
        <dbReference type="Proteomes" id="UP000035199"/>
    </source>
</evidence>
<dbReference type="EMBL" id="CP011542">
    <property type="protein sequence ID" value="AKK04648.1"/>
    <property type="molecule type" value="Genomic_DNA"/>
</dbReference>
<keyword evidence="1" id="KW-0472">Membrane</keyword>
<dbReference type="KEGG" id="cmv:CMUST_01495"/>
<feature type="transmembrane region" description="Helical" evidence="1">
    <location>
        <begin position="7"/>
        <end position="30"/>
    </location>
</feature>
<dbReference type="OrthoDB" id="4424949at2"/>
<reference evidence="3" key="2">
    <citation type="submission" date="2015-05" db="EMBL/GenBank/DDBJ databases">
        <title>Complete genome sequence of Corynebacterium mustelae DSM 45274, isolated from various tissues of a male ferret with lethal sepsis.</title>
        <authorList>
            <person name="Ruckert C."/>
            <person name="Albersmeier A."/>
            <person name="Winkler A."/>
            <person name="Tauch A."/>
        </authorList>
    </citation>
    <scope>NUCLEOTIDE SEQUENCE [LARGE SCALE GENOMIC DNA]</scope>
    <source>
        <strain evidence="3">DSM 45274</strain>
    </source>
</reference>
<dbReference type="AlphaFoldDB" id="A0A0G3GYP4"/>
<dbReference type="Pfam" id="PF11209">
    <property type="entry name" value="LmeA"/>
    <property type="match status" value="1"/>
</dbReference>
<sequence length="281" mass="30253">MRTFGKVLVGIVALLLILIFVAEFGLRWYLGNEMKQSFSASSETGQSQEVDVAFGSTPLLFGIAKGEIPYIKVDAPSSATVVTNPQDGLPDLQGNPETHMVMNGLKFQDTQNPTARTLEMETVMRDEVILALIQRSIASQQPQTPQLSLDNFSPNTESLQDLAQGLLQNIIKVTNVTSKKAENSIDVEFTNGAATLTLLPEVENGQVKFTVKNTALFGFDLPAGASDAITNGLSSGVGSLTDTGLTMESITVEDGGIRMKLRGENVNLNELGNQPYLNSTR</sequence>
<keyword evidence="3" id="KW-1185">Reference proteome</keyword>
<dbReference type="RefSeq" id="WP_047261028.1">
    <property type="nucleotide sequence ID" value="NZ_CP011542.1"/>
</dbReference>
<evidence type="ECO:0000256" key="1">
    <source>
        <dbReference type="SAM" id="Phobius"/>
    </source>
</evidence>
<reference evidence="2 3" key="1">
    <citation type="journal article" date="2015" name="Genome Announc.">
        <title>Complete Genome Sequence of the Type Strain Corynebacterium mustelae DSM 45274, Isolated from Various Tissues of a Male Ferret with Lethal Sepsis.</title>
        <authorList>
            <person name="Ruckert C."/>
            <person name="Eimer J."/>
            <person name="Winkler A."/>
            <person name="Tauch A."/>
        </authorList>
    </citation>
    <scope>NUCLEOTIDE SEQUENCE [LARGE SCALE GENOMIC DNA]</scope>
    <source>
        <strain evidence="2 3">DSM 45274</strain>
    </source>
</reference>
<protein>
    <submittedName>
        <fullName evidence="2">Putative DUF2993 family protein</fullName>
    </submittedName>
</protein>
<accession>A0A0G3GYP4</accession>
<gene>
    <name evidence="2" type="ORF">CMUST_01495</name>
</gene>
<keyword evidence="1" id="KW-1133">Transmembrane helix</keyword>
<evidence type="ECO:0000313" key="2">
    <source>
        <dbReference type="EMBL" id="AKK04648.1"/>
    </source>
</evidence>
<keyword evidence="1" id="KW-0812">Transmembrane</keyword>
<organism evidence="2 3">
    <name type="scientific">Corynebacterium mustelae</name>
    <dbReference type="NCBI Taxonomy" id="571915"/>
    <lineage>
        <taxon>Bacteria</taxon>
        <taxon>Bacillati</taxon>
        <taxon>Actinomycetota</taxon>
        <taxon>Actinomycetes</taxon>
        <taxon>Mycobacteriales</taxon>
        <taxon>Corynebacteriaceae</taxon>
        <taxon>Corynebacterium</taxon>
    </lineage>
</organism>
<dbReference type="PATRIC" id="fig|571915.4.peg.310"/>
<dbReference type="STRING" id="571915.CMUST_01495"/>
<dbReference type="Proteomes" id="UP000035199">
    <property type="component" value="Chromosome"/>
</dbReference>